<feature type="domain" description="Telomere resolvase ResT/TelK catalytic" evidence="2">
    <location>
        <begin position="167"/>
        <end position="326"/>
    </location>
</feature>
<feature type="region of interest" description="Disordered" evidence="1">
    <location>
        <begin position="346"/>
        <end position="373"/>
    </location>
</feature>
<reference evidence="3" key="1">
    <citation type="submission" date="2021-02" db="EMBL/GenBank/DDBJ databases">
        <title>First Annotated Genome of the Yellow-green Alga Tribonema minus.</title>
        <authorList>
            <person name="Mahan K.M."/>
        </authorList>
    </citation>
    <scope>NUCLEOTIDE SEQUENCE</scope>
    <source>
        <strain evidence="3">UTEX B ZZ1240</strain>
    </source>
</reference>
<organism evidence="3 4">
    <name type="scientific">Tribonema minus</name>
    <dbReference type="NCBI Taxonomy" id="303371"/>
    <lineage>
        <taxon>Eukaryota</taxon>
        <taxon>Sar</taxon>
        <taxon>Stramenopiles</taxon>
        <taxon>Ochrophyta</taxon>
        <taxon>PX clade</taxon>
        <taxon>Xanthophyceae</taxon>
        <taxon>Tribonematales</taxon>
        <taxon>Tribonemataceae</taxon>
        <taxon>Tribonema</taxon>
    </lineage>
</organism>
<evidence type="ECO:0000256" key="1">
    <source>
        <dbReference type="SAM" id="MobiDB-lite"/>
    </source>
</evidence>
<evidence type="ECO:0000313" key="4">
    <source>
        <dbReference type="Proteomes" id="UP000664859"/>
    </source>
</evidence>
<dbReference type="AlphaFoldDB" id="A0A835Z4K7"/>
<dbReference type="InterPro" id="IPR032047">
    <property type="entry name" value="ResT/TelK_cat"/>
</dbReference>
<accession>A0A835Z4K7</accession>
<gene>
    <name evidence="3" type="ORF">JKP88DRAFT_157466</name>
</gene>
<evidence type="ECO:0000259" key="2">
    <source>
        <dbReference type="Pfam" id="PF16684"/>
    </source>
</evidence>
<name>A0A835Z4K7_9STRA</name>
<proteinExistence type="predicted"/>
<comment type="caution">
    <text evidence="3">The sequence shown here is derived from an EMBL/GenBank/DDBJ whole genome shotgun (WGS) entry which is preliminary data.</text>
</comment>
<dbReference type="Pfam" id="PF16684">
    <property type="entry name" value="ResT-TelK_cat"/>
    <property type="match status" value="1"/>
</dbReference>
<evidence type="ECO:0000313" key="3">
    <source>
        <dbReference type="EMBL" id="KAG5183004.1"/>
    </source>
</evidence>
<protein>
    <recommendedName>
        <fullName evidence="2">Telomere resolvase ResT/TelK catalytic domain-containing protein</fullName>
    </recommendedName>
</protein>
<dbReference type="InterPro" id="IPR038280">
    <property type="entry name" value="ResT/TelK_cat_sf"/>
</dbReference>
<sequence>MSEVNLSTIACYLDDSGDAAGVVGYIRDKWPKSLATYLSGVKKAWMTLEHHHDAYPADSEASIIKADELLRTEPRVTKPALAKAVTKLREFHDLPLADKHKAQRAARRIAFTGEARIDAIICDIRLFPDYMKELRLTDGERIALKKRGEDALDKKSSSAWELDAGVLVDKARGVIEDDISAPFDIACALALLTGRRMIELFKTGSFSAGADATSAVFSGQAKTGSAEDHPYRIPLLCPFRSVEVALSRLRRMKPCGDMSNAAVNSKYSGRCNVAARQWLGPGRKFHDFREGYGVVCYNLCLPHKWSLNLFVSRVLGHSGLENSLHYTAIHVNGIREADRMVWKDAMESTGEEPAKKPAAKVAKAKAKKATKKK</sequence>
<feature type="compositionally biased region" description="Basic residues" evidence="1">
    <location>
        <begin position="362"/>
        <end position="373"/>
    </location>
</feature>
<keyword evidence="4" id="KW-1185">Reference proteome</keyword>
<dbReference type="Gene3D" id="1.10.443.30">
    <property type="entry name" value="Telomere resolvase"/>
    <property type="match status" value="1"/>
</dbReference>
<dbReference type="EMBL" id="JAFCMP010000223">
    <property type="protein sequence ID" value="KAG5183004.1"/>
    <property type="molecule type" value="Genomic_DNA"/>
</dbReference>
<dbReference type="Proteomes" id="UP000664859">
    <property type="component" value="Unassembled WGS sequence"/>
</dbReference>